<evidence type="ECO:0000313" key="1">
    <source>
        <dbReference type="EMBL" id="TFK64824.1"/>
    </source>
</evidence>
<organism evidence="1 2">
    <name type="scientific">Pluteus cervinus</name>
    <dbReference type="NCBI Taxonomy" id="181527"/>
    <lineage>
        <taxon>Eukaryota</taxon>
        <taxon>Fungi</taxon>
        <taxon>Dikarya</taxon>
        <taxon>Basidiomycota</taxon>
        <taxon>Agaricomycotina</taxon>
        <taxon>Agaricomycetes</taxon>
        <taxon>Agaricomycetidae</taxon>
        <taxon>Agaricales</taxon>
        <taxon>Pluteineae</taxon>
        <taxon>Pluteaceae</taxon>
        <taxon>Pluteus</taxon>
    </lineage>
</organism>
<dbReference type="Proteomes" id="UP000308600">
    <property type="component" value="Unassembled WGS sequence"/>
</dbReference>
<evidence type="ECO:0000313" key="2">
    <source>
        <dbReference type="Proteomes" id="UP000308600"/>
    </source>
</evidence>
<protein>
    <submittedName>
        <fullName evidence="1">Uncharacterized protein</fullName>
    </submittedName>
</protein>
<keyword evidence="2" id="KW-1185">Reference proteome</keyword>
<gene>
    <name evidence="1" type="ORF">BDN72DRAFT_962946</name>
</gene>
<sequence>MQPEIAENQRHHRFFLKEEFITLKVDEVYFNLPTFILMKHSRKLEKLITDRTETDPECFAALVQGVSAVDLERFLAVLFPTEYGQYEATSFDEWASILKVAHNWEFESIVKLALEKIEPVSSPVDKLILGRTYNIPGWATEARVLLCRREEPITQEEGCRMGTEEVVNISQARHHIRSSEIRPGVQDSTIHSILSREQDEDPKENVVVEIALPPDTSQGVLSDSAAILGESPVESKPAVHRDPRLSRAIELRTQLEALKYRLVLVKESEDVETQIDDLEDEYLELYKAKRATVVLRTGMALITPMTYA</sequence>
<dbReference type="EMBL" id="ML208459">
    <property type="protein sequence ID" value="TFK64824.1"/>
    <property type="molecule type" value="Genomic_DNA"/>
</dbReference>
<name>A0ACD3AGT9_9AGAR</name>
<reference evidence="1 2" key="1">
    <citation type="journal article" date="2019" name="Nat. Ecol. Evol.">
        <title>Megaphylogeny resolves global patterns of mushroom evolution.</title>
        <authorList>
            <person name="Varga T."/>
            <person name="Krizsan K."/>
            <person name="Foldi C."/>
            <person name="Dima B."/>
            <person name="Sanchez-Garcia M."/>
            <person name="Sanchez-Ramirez S."/>
            <person name="Szollosi G.J."/>
            <person name="Szarkandi J.G."/>
            <person name="Papp V."/>
            <person name="Albert L."/>
            <person name="Andreopoulos W."/>
            <person name="Angelini C."/>
            <person name="Antonin V."/>
            <person name="Barry K.W."/>
            <person name="Bougher N.L."/>
            <person name="Buchanan P."/>
            <person name="Buyck B."/>
            <person name="Bense V."/>
            <person name="Catcheside P."/>
            <person name="Chovatia M."/>
            <person name="Cooper J."/>
            <person name="Damon W."/>
            <person name="Desjardin D."/>
            <person name="Finy P."/>
            <person name="Geml J."/>
            <person name="Haridas S."/>
            <person name="Hughes K."/>
            <person name="Justo A."/>
            <person name="Karasinski D."/>
            <person name="Kautmanova I."/>
            <person name="Kiss B."/>
            <person name="Kocsube S."/>
            <person name="Kotiranta H."/>
            <person name="LaButti K.M."/>
            <person name="Lechner B.E."/>
            <person name="Liimatainen K."/>
            <person name="Lipzen A."/>
            <person name="Lukacs Z."/>
            <person name="Mihaltcheva S."/>
            <person name="Morgado L.N."/>
            <person name="Niskanen T."/>
            <person name="Noordeloos M.E."/>
            <person name="Ohm R.A."/>
            <person name="Ortiz-Santana B."/>
            <person name="Ovrebo C."/>
            <person name="Racz N."/>
            <person name="Riley R."/>
            <person name="Savchenko A."/>
            <person name="Shiryaev A."/>
            <person name="Soop K."/>
            <person name="Spirin V."/>
            <person name="Szebenyi C."/>
            <person name="Tomsovsky M."/>
            <person name="Tulloss R.E."/>
            <person name="Uehling J."/>
            <person name="Grigoriev I.V."/>
            <person name="Vagvolgyi C."/>
            <person name="Papp T."/>
            <person name="Martin F.M."/>
            <person name="Miettinen O."/>
            <person name="Hibbett D.S."/>
            <person name="Nagy L.G."/>
        </authorList>
    </citation>
    <scope>NUCLEOTIDE SEQUENCE [LARGE SCALE GENOMIC DNA]</scope>
    <source>
        <strain evidence="1 2">NL-1719</strain>
    </source>
</reference>
<accession>A0ACD3AGT9</accession>
<proteinExistence type="predicted"/>